<comment type="caution">
    <text evidence="1">The sequence shown here is derived from an EMBL/GenBank/DDBJ whole genome shotgun (WGS) entry which is preliminary data.</text>
</comment>
<organism evidence="1 2">
    <name type="scientific">Larkinella terrae</name>
    <dbReference type="NCBI Taxonomy" id="2025311"/>
    <lineage>
        <taxon>Bacteria</taxon>
        <taxon>Pseudomonadati</taxon>
        <taxon>Bacteroidota</taxon>
        <taxon>Cytophagia</taxon>
        <taxon>Cytophagales</taxon>
        <taxon>Spirosomataceae</taxon>
        <taxon>Larkinella</taxon>
    </lineage>
</organism>
<name>A0A7K0EJQ2_9BACT</name>
<reference evidence="1 2" key="1">
    <citation type="journal article" date="2018" name="Antonie Van Leeuwenhoek">
        <title>Larkinella terrae sp. nov., isolated from soil on Jeju Island, South Korea.</title>
        <authorList>
            <person name="Ten L.N."/>
            <person name="Jeon J."/>
            <person name="Park S.J."/>
            <person name="Park S."/>
            <person name="Lee S.Y."/>
            <person name="Kim M.K."/>
            <person name="Jung H.Y."/>
        </authorList>
    </citation>
    <scope>NUCLEOTIDE SEQUENCE [LARGE SCALE GENOMIC DNA]</scope>
    <source>
        <strain evidence="1 2">KCTC 52001</strain>
    </source>
</reference>
<dbReference type="EMBL" id="WJXZ01000006">
    <property type="protein sequence ID" value="MRS62080.1"/>
    <property type="molecule type" value="Genomic_DNA"/>
</dbReference>
<sequence length="201" mass="22949">MIDYFPLEPGRFWVYEVSEQRFSLNGTSTLQTFQLREVITGSATDPIGGTVLRTERYRRASDGDVWQPDSAGSIRIYDDQLIKTESNVSYLKLVLPVTESGRWNGNAYNSLGDDEYLVRNTGRPLSVLNQTFAETATVVQQNDSTLVNQDKRIEIYARDVGLVYKEKIQLQFCSSTPTCVGKAQIDYGIRFYWRLRSYGKL</sequence>
<dbReference type="OrthoDB" id="1467525at2"/>
<dbReference type="AlphaFoldDB" id="A0A7K0EJQ2"/>
<proteinExistence type="predicted"/>
<accession>A0A7K0EJQ2</accession>
<evidence type="ECO:0000313" key="2">
    <source>
        <dbReference type="Proteomes" id="UP000441754"/>
    </source>
</evidence>
<gene>
    <name evidence="1" type="ORF">GJJ30_12335</name>
</gene>
<keyword evidence="2" id="KW-1185">Reference proteome</keyword>
<protein>
    <submittedName>
        <fullName evidence="1">Uncharacterized protein</fullName>
    </submittedName>
</protein>
<dbReference type="Proteomes" id="UP000441754">
    <property type="component" value="Unassembled WGS sequence"/>
</dbReference>
<evidence type="ECO:0000313" key="1">
    <source>
        <dbReference type="EMBL" id="MRS62080.1"/>
    </source>
</evidence>
<dbReference type="RefSeq" id="WP_154175455.1">
    <property type="nucleotide sequence ID" value="NZ_WJXZ01000006.1"/>
</dbReference>